<feature type="region of interest" description="Disordered" evidence="1">
    <location>
        <begin position="37"/>
        <end position="63"/>
    </location>
</feature>
<sequence length="92" mass="9530">MAVQCCLSIKIPFNLPLRQTSGMVAGLLTQIPETEPIGKLTADGAGRTQQSSPTPSPEAPSCSAASSVFTQCSATCQDACRSITPDARRSST</sequence>
<dbReference type="AlphaFoldDB" id="A0A2U8HHA6"/>
<proteinExistence type="predicted"/>
<organism evidence="2 3">
    <name type="scientific">Alloyangia pacifica</name>
    <dbReference type="NCBI Taxonomy" id="311180"/>
    <lineage>
        <taxon>Bacteria</taxon>
        <taxon>Pseudomonadati</taxon>
        <taxon>Pseudomonadota</taxon>
        <taxon>Alphaproteobacteria</taxon>
        <taxon>Rhodobacterales</taxon>
        <taxon>Roseobacteraceae</taxon>
        <taxon>Alloyangia</taxon>
    </lineage>
</organism>
<dbReference type="KEGG" id="ypac:CEW88_15680"/>
<evidence type="ECO:0000256" key="1">
    <source>
        <dbReference type="SAM" id="MobiDB-lite"/>
    </source>
</evidence>
<evidence type="ECO:0000313" key="3">
    <source>
        <dbReference type="Proteomes" id="UP000244915"/>
    </source>
</evidence>
<name>A0A2U8HHA6_9RHOB</name>
<accession>A0A2U8HHA6</accession>
<gene>
    <name evidence="2" type="ORF">CEW88_15680</name>
</gene>
<dbReference type="Proteomes" id="UP000244915">
    <property type="component" value="Chromosome 2"/>
</dbReference>
<reference evidence="2 3" key="1">
    <citation type="submission" date="2017-06" db="EMBL/GenBank/DDBJ databases">
        <title>Yangia sp. YSBP01 complete genome sequence.</title>
        <authorList>
            <person name="Woo J.-H."/>
            <person name="Kim H.-S."/>
        </authorList>
    </citation>
    <scope>NUCLEOTIDE SEQUENCE [LARGE SCALE GENOMIC DNA]</scope>
    <source>
        <strain evidence="2 3">YSBP01</strain>
    </source>
</reference>
<protein>
    <submittedName>
        <fullName evidence="2">Uncharacterized protein</fullName>
    </submittedName>
</protein>
<dbReference type="EMBL" id="CP022190">
    <property type="protein sequence ID" value="AWI85184.1"/>
    <property type="molecule type" value="Genomic_DNA"/>
</dbReference>
<evidence type="ECO:0000313" key="2">
    <source>
        <dbReference type="EMBL" id="AWI85184.1"/>
    </source>
</evidence>